<reference evidence="2" key="1">
    <citation type="submission" date="2016-07" db="EMBL/GenBank/DDBJ databases">
        <title>Sequence Frankia sp. strain CcI1.17.</title>
        <authorList>
            <person name="Ghodhbane-Gtari F."/>
            <person name="Swanson E."/>
            <person name="Gueddou A."/>
            <person name="Morris K."/>
            <person name="Hezbri K."/>
            <person name="Ktari A."/>
            <person name="Nouioui I."/>
            <person name="Abebe-Akele F."/>
            <person name="Simpson S."/>
            <person name="Thomas K."/>
            <person name="Gtari M."/>
            <person name="Tisa L.S."/>
            <person name="Hurst S."/>
        </authorList>
    </citation>
    <scope>NUCLEOTIDE SEQUENCE [LARGE SCALE GENOMIC DNA]</scope>
    <source>
        <strain evidence="2">Cc1.17</strain>
    </source>
</reference>
<evidence type="ECO:0000313" key="1">
    <source>
        <dbReference type="EMBL" id="OHV35137.1"/>
    </source>
</evidence>
<dbReference type="EMBL" id="MBLM01000123">
    <property type="protein sequence ID" value="OHV35137.1"/>
    <property type="molecule type" value="Genomic_DNA"/>
</dbReference>
<dbReference type="RefSeq" id="WP_071085860.1">
    <property type="nucleotide sequence ID" value="NZ_MBLM01000123.1"/>
</dbReference>
<organism evidence="1 2">
    <name type="scientific">Parafrankia colletiae</name>
    <dbReference type="NCBI Taxonomy" id="573497"/>
    <lineage>
        <taxon>Bacteria</taxon>
        <taxon>Bacillati</taxon>
        <taxon>Actinomycetota</taxon>
        <taxon>Actinomycetes</taxon>
        <taxon>Frankiales</taxon>
        <taxon>Frankiaceae</taxon>
        <taxon>Parafrankia</taxon>
    </lineage>
</organism>
<proteinExistence type="predicted"/>
<accession>A0A1S1QN64</accession>
<dbReference type="Proteomes" id="UP000179627">
    <property type="component" value="Unassembled WGS sequence"/>
</dbReference>
<name>A0A1S1QN64_9ACTN</name>
<gene>
    <name evidence="1" type="ORF">CC117_20205</name>
</gene>
<comment type="caution">
    <text evidence="1">The sequence shown here is derived from an EMBL/GenBank/DDBJ whole genome shotgun (WGS) entry which is preliminary data.</text>
</comment>
<dbReference type="AlphaFoldDB" id="A0A1S1QN64"/>
<protein>
    <submittedName>
        <fullName evidence="1">Uncharacterized protein</fullName>
    </submittedName>
</protein>
<keyword evidence="2" id="KW-1185">Reference proteome</keyword>
<evidence type="ECO:0000313" key="2">
    <source>
        <dbReference type="Proteomes" id="UP000179627"/>
    </source>
</evidence>
<sequence length="60" mass="6598">MLIDCETCEARSSAACEDCVVSFLLAAPHSTADWDDDERRALEVLAAAGLIRMPRRFRAA</sequence>